<organism evidence="1 2">
    <name type="scientific">Paracoccus shanxieyensis</name>
    <dbReference type="NCBI Taxonomy" id="2675752"/>
    <lineage>
        <taxon>Bacteria</taxon>
        <taxon>Pseudomonadati</taxon>
        <taxon>Pseudomonadota</taxon>
        <taxon>Alphaproteobacteria</taxon>
        <taxon>Rhodobacterales</taxon>
        <taxon>Paracoccaceae</taxon>
        <taxon>Paracoccus</taxon>
    </lineage>
</organism>
<dbReference type="EMBL" id="WMII01000001">
    <property type="protein sequence ID" value="MTH62758.1"/>
    <property type="molecule type" value="Genomic_DNA"/>
</dbReference>
<comment type="caution">
    <text evidence="1">The sequence shown here is derived from an EMBL/GenBank/DDBJ whole genome shotgun (WGS) entry which is preliminary data.</text>
</comment>
<dbReference type="AlphaFoldDB" id="A0A6L6IT18"/>
<proteinExistence type="predicted"/>
<gene>
    <name evidence="1" type="ORF">GL284_00575</name>
</gene>
<sequence>MKDDLVKRLARAMAGLDGKNAEFEASAANPQQDLRDQTFSRYMFRAEEVMRRSGLVHDLHELRLRSDAAVAA</sequence>
<name>A0A6L6IT18_9RHOB</name>
<dbReference type="Proteomes" id="UP000478740">
    <property type="component" value="Unassembled WGS sequence"/>
</dbReference>
<reference evidence="1 2" key="1">
    <citation type="submission" date="2019-11" db="EMBL/GenBank/DDBJ databases">
        <authorList>
            <person name="Dong K."/>
        </authorList>
    </citation>
    <scope>NUCLEOTIDE SEQUENCE [LARGE SCALE GENOMIC DNA]</scope>
    <source>
        <strain evidence="1 2">DK608</strain>
    </source>
</reference>
<accession>A0A6L6IT18</accession>
<protein>
    <submittedName>
        <fullName evidence="1">Uncharacterized protein</fullName>
    </submittedName>
</protein>
<evidence type="ECO:0000313" key="1">
    <source>
        <dbReference type="EMBL" id="MTH62758.1"/>
    </source>
</evidence>
<evidence type="ECO:0000313" key="2">
    <source>
        <dbReference type="Proteomes" id="UP000478740"/>
    </source>
</evidence>
<keyword evidence="2" id="KW-1185">Reference proteome</keyword>
<dbReference type="RefSeq" id="WP_155042706.1">
    <property type="nucleotide sequence ID" value="NZ_WMIH01000001.1"/>
</dbReference>